<reference evidence="1" key="1">
    <citation type="submission" date="2022-08" db="EMBL/GenBank/DDBJ databases">
        <authorList>
            <consortium name="DOE Joint Genome Institute"/>
            <person name="Min B."/>
            <person name="Riley R."/>
            <person name="Sierra-Patev S."/>
            <person name="Naranjo-Ortiz M."/>
            <person name="Looney B."/>
            <person name="Konkel Z."/>
            <person name="Slot J.C."/>
            <person name="Sakamoto Y."/>
            <person name="Steenwyk J.L."/>
            <person name="Rokas A."/>
            <person name="Carro J."/>
            <person name="Camarero S."/>
            <person name="Ferreira P."/>
            <person name="Molpeceres G."/>
            <person name="Ruiz-Duenas F.J."/>
            <person name="Serrano A."/>
            <person name="Henrissat B."/>
            <person name="Drula E."/>
            <person name="Hughes K.W."/>
            <person name="Mata J.L."/>
            <person name="Ishikawa N.K."/>
            <person name="Vargas-Isla R."/>
            <person name="Ushijima S."/>
            <person name="Smith C.A."/>
            <person name="Ahrendt S."/>
            <person name="Andreopoulos W."/>
            <person name="He G."/>
            <person name="Labutti K."/>
            <person name="Lipzen A."/>
            <person name="Ng V."/>
            <person name="Sandor L."/>
            <person name="Barry K."/>
            <person name="Martinez A.T."/>
            <person name="Xiao Y."/>
            <person name="Gibbons J.G."/>
            <person name="Terashima K."/>
            <person name="Hibbett D.S."/>
            <person name="Grigoriev I.V."/>
        </authorList>
    </citation>
    <scope>NUCLEOTIDE SEQUENCE</scope>
    <source>
        <strain evidence="1">TFB7829</strain>
    </source>
</reference>
<dbReference type="Proteomes" id="UP001163850">
    <property type="component" value="Unassembled WGS sequence"/>
</dbReference>
<protein>
    <submittedName>
        <fullName evidence="1">Uncharacterized protein</fullName>
    </submittedName>
</protein>
<comment type="caution">
    <text evidence="1">The sequence shown here is derived from an EMBL/GenBank/DDBJ whole genome shotgun (WGS) entry which is preliminary data.</text>
</comment>
<evidence type="ECO:0000313" key="2">
    <source>
        <dbReference type="Proteomes" id="UP001163850"/>
    </source>
</evidence>
<name>A0AA38PPH1_9AGAR</name>
<dbReference type="EMBL" id="MU802622">
    <property type="protein sequence ID" value="KAJ3978905.1"/>
    <property type="molecule type" value="Genomic_DNA"/>
</dbReference>
<dbReference type="AlphaFoldDB" id="A0AA38PPH1"/>
<evidence type="ECO:0000313" key="1">
    <source>
        <dbReference type="EMBL" id="KAJ3978905.1"/>
    </source>
</evidence>
<accession>A0AA38PPH1</accession>
<sequence length="174" mass="18832">MTVNLRDPIAGDSAVPESHDLNTRYVAPGKGFHLQLGERHMVFPDVSRAPPELYLTRGYSAHAHVDPCYAPFAFNLNVGRKQYDTPTARQHISIPSYGGANFVDANLRVVVAGAVGTMFAFDPTHVHGTTVTGGTQNLNLTFAFSKKIGEAFAKLDEQQKLAFGESNWGAGEGK</sequence>
<gene>
    <name evidence="1" type="ORF">F5890DRAFT_1559490</name>
</gene>
<organism evidence="1 2">
    <name type="scientific">Lentinula detonsa</name>
    <dbReference type="NCBI Taxonomy" id="2804962"/>
    <lineage>
        <taxon>Eukaryota</taxon>
        <taxon>Fungi</taxon>
        <taxon>Dikarya</taxon>
        <taxon>Basidiomycota</taxon>
        <taxon>Agaricomycotina</taxon>
        <taxon>Agaricomycetes</taxon>
        <taxon>Agaricomycetidae</taxon>
        <taxon>Agaricales</taxon>
        <taxon>Marasmiineae</taxon>
        <taxon>Omphalotaceae</taxon>
        <taxon>Lentinula</taxon>
    </lineage>
</organism>
<proteinExistence type="predicted"/>